<evidence type="ECO:0000313" key="3">
    <source>
        <dbReference type="EMBL" id="VVJ16662.1"/>
    </source>
</evidence>
<dbReference type="RefSeq" id="WP_155541969.1">
    <property type="nucleotide sequence ID" value="NZ_CABVGP010000001.1"/>
</dbReference>
<keyword evidence="4" id="KW-1185">Reference proteome</keyword>
<proteinExistence type="predicted"/>
<protein>
    <submittedName>
        <fullName evidence="3">Uncharacterized protein</fullName>
    </submittedName>
</protein>
<dbReference type="Proteomes" id="UP000399805">
    <property type="component" value="Unassembled WGS sequence"/>
</dbReference>
<accession>A0A6I8LI68</accession>
<feature type="transmembrane region" description="Helical" evidence="2">
    <location>
        <begin position="55"/>
        <end position="75"/>
    </location>
</feature>
<keyword evidence="2" id="KW-0812">Transmembrane</keyword>
<sequence>MPDAAVGLGSRIGRYFSVVSVLPALFLVVWTAALVTSGAWHSRPDLSLMVSRLGGLNLSGAAWLILITILVALFLHPLQLGMTRLLEGYWGSSRAATFLRRRITHHRKRLARLEDREMALIGQLENALDDMLTKHRGIARSSELTAGDLTSAREAMFESDFGHRLSGLQAAIATIPHSLARYPRPDRIMPTRLGNVLRSAEDAAGKRYELDTIRTASHIALVAPENHLTYLDDARQQLDTSARLCVVALLVTLETAVFLLPTGWWLLLAIAPYSLAYIAYRASIAAAGQYMGIVSTVMDLNRFKFYEALHIELPRNPREERANNRELMRLLKGAEKVRVFYKHPTGTPGTGAPPPTPPGNP</sequence>
<feature type="transmembrane region" description="Helical" evidence="2">
    <location>
        <begin position="12"/>
        <end position="35"/>
    </location>
</feature>
<keyword evidence="2" id="KW-0472">Membrane</keyword>
<dbReference type="EMBL" id="CABVGP010000001">
    <property type="protein sequence ID" value="VVJ16662.1"/>
    <property type="molecule type" value="Genomic_DNA"/>
</dbReference>
<organism evidence="3 4">
    <name type="scientific">Amycolatopsis camponoti</name>
    <dbReference type="NCBI Taxonomy" id="2606593"/>
    <lineage>
        <taxon>Bacteria</taxon>
        <taxon>Bacillati</taxon>
        <taxon>Actinomycetota</taxon>
        <taxon>Actinomycetes</taxon>
        <taxon>Pseudonocardiales</taxon>
        <taxon>Pseudonocardiaceae</taxon>
        <taxon>Amycolatopsis</taxon>
    </lineage>
</organism>
<evidence type="ECO:0000313" key="4">
    <source>
        <dbReference type="Proteomes" id="UP000399805"/>
    </source>
</evidence>
<feature type="transmembrane region" description="Helical" evidence="2">
    <location>
        <begin position="244"/>
        <end position="266"/>
    </location>
</feature>
<dbReference type="AlphaFoldDB" id="A0A6I8LI68"/>
<gene>
    <name evidence="3" type="ORF">AA23TX_01683</name>
</gene>
<feature type="transmembrane region" description="Helical" evidence="2">
    <location>
        <begin position="278"/>
        <end position="298"/>
    </location>
</feature>
<keyword evidence="1" id="KW-0175">Coiled coil</keyword>
<feature type="coiled-coil region" evidence="1">
    <location>
        <begin position="96"/>
        <end position="130"/>
    </location>
</feature>
<keyword evidence="2" id="KW-1133">Transmembrane helix</keyword>
<evidence type="ECO:0000256" key="2">
    <source>
        <dbReference type="SAM" id="Phobius"/>
    </source>
</evidence>
<reference evidence="3 4" key="1">
    <citation type="submission" date="2019-09" db="EMBL/GenBank/DDBJ databases">
        <authorList>
            <person name="Leyn A S."/>
        </authorList>
    </citation>
    <scope>NUCLEOTIDE SEQUENCE [LARGE SCALE GENOMIC DNA]</scope>
    <source>
        <strain evidence="3">AA231_1</strain>
    </source>
</reference>
<name>A0A6I8LI68_9PSEU</name>
<evidence type="ECO:0000256" key="1">
    <source>
        <dbReference type="SAM" id="Coils"/>
    </source>
</evidence>